<name>A0A4R7SRI3_9BACT</name>
<reference evidence="4 5" key="1">
    <citation type="submission" date="2019-03" db="EMBL/GenBank/DDBJ databases">
        <title>Genomic Encyclopedia of Archaeal and Bacterial Type Strains, Phase II (KMG-II): from individual species to whole genera.</title>
        <authorList>
            <person name="Goeker M."/>
        </authorList>
    </citation>
    <scope>NUCLEOTIDE SEQUENCE [LARGE SCALE GENOMIC DNA]</scope>
    <source>
        <strain evidence="4 5">ATCC 25309</strain>
    </source>
</reference>
<evidence type="ECO:0000256" key="2">
    <source>
        <dbReference type="SAM" id="Phobius"/>
    </source>
</evidence>
<dbReference type="Proteomes" id="UP000295662">
    <property type="component" value="Unassembled WGS sequence"/>
</dbReference>
<proteinExistence type="predicted"/>
<comment type="caution">
    <text evidence="4">The sequence shown here is derived from an EMBL/GenBank/DDBJ whole genome shotgun (WGS) entry which is preliminary data.</text>
</comment>
<keyword evidence="2" id="KW-0472">Membrane</keyword>
<accession>A0A4R7SRI3</accession>
<feature type="region of interest" description="Disordered" evidence="1">
    <location>
        <begin position="154"/>
        <end position="211"/>
    </location>
</feature>
<feature type="signal peptide" evidence="3">
    <location>
        <begin position="1"/>
        <end position="20"/>
    </location>
</feature>
<organism evidence="4 5">
    <name type="scientific">Prosthecobacter fusiformis</name>
    <dbReference type="NCBI Taxonomy" id="48464"/>
    <lineage>
        <taxon>Bacteria</taxon>
        <taxon>Pseudomonadati</taxon>
        <taxon>Verrucomicrobiota</taxon>
        <taxon>Verrucomicrobiia</taxon>
        <taxon>Verrucomicrobiales</taxon>
        <taxon>Verrucomicrobiaceae</taxon>
        <taxon>Prosthecobacter</taxon>
    </lineage>
</organism>
<keyword evidence="5" id="KW-1185">Reference proteome</keyword>
<evidence type="ECO:0000256" key="3">
    <source>
        <dbReference type="SAM" id="SignalP"/>
    </source>
</evidence>
<keyword evidence="2" id="KW-0812">Transmembrane</keyword>
<evidence type="ECO:0000313" key="4">
    <source>
        <dbReference type="EMBL" id="TDU81872.1"/>
    </source>
</evidence>
<feature type="compositionally biased region" description="Pro residues" evidence="1">
    <location>
        <begin position="183"/>
        <end position="192"/>
    </location>
</feature>
<gene>
    <name evidence="4" type="ORF">EI77_01184</name>
</gene>
<evidence type="ECO:0000256" key="1">
    <source>
        <dbReference type="SAM" id="MobiDB-lite"/>
    </source>
</evidence>
<keyword evidence="3" id="KW-0732">Signal</keyword>
<feature type="compositionally biased region" description="Polar residues" evidence="1">
    <location>
        <begin position="170"/>
        <end position="179"/>
    </location>
</feature>
<dbReference type="EMBL" id="SOCA01000001">
    <property type="protein sequence ID" value="TDU81872.1"/>
    <property type="molecule type" value="Genomic_DNA"/>
</dbReference>
<sequence length="239" mass="26821">MRRLLLILISTMTLTLASNASDQLAFEITETEDATIYSLQLRNEESVKTLWTRRVQLINGKKPYDWCKLSGWARNQHGLLALVENNEFSGKLLQFNSNGDLVTELEAGGSWLTDIRRGGSIKLEPPDRIELKRPDGSIIKFLIRDGKLADEEGRVIESPKPIEIGKRTLDTQQPSNLSTPQLPQAPNPPPRVQPSAPNNVPEAKPAQREKPTSSMPWSIIIVLIMAATSLLWLLLKRRN</sequence>
<feature type="chain" id="PRO_5020489476" evidence="3">
    <location>
        <begin position="21"/>
        <end position="239"/>
    </location>
</feature>
<evidence type="ECO:0000313" key="5">
    <source>
        <dbReference type="Proteomes" id="UP000295662"/>
    </source>
</evidence>
<protein>
    <submittedName>
        <fullName evidence="4">Uncharacterized protein</fullName>
    </submittedName>
</protein>
<feature type="transmembrane region" description="Helical" evidence="2">
    <location>
        <begin position="215"/>
        <end position="235"/>
    </location>
</feature>
<dbReference type="AlphaFoldDB" id="A0A4R7SRI3"/>
<keyword evidence="2" id="KW-1133">Transmembrane helix</keyword>